<protein>
    <recommendedName>
        <fullName evidence="7">CCHC-type domain-containing protein</fullName>
    </recommendedName>
</protein>
<dbReference type="Proteomes" id="UP001605036">
    <property type="component" value="Unassembled WGS sequence"/>
</dbReference>
<dbReference type="InterPro" id="IPR008532">
    <property type="entry name" value="NFACT_RNA-bd"/>
</dbReference>
<dbReference type="PROSITE" id="PS50158">
    <property type="entry name" value="ZF_CCHC"/>
    <property type="match status" value="1"/>
</dbReference>
<keyword evidence="9" id="KW-1185">Reference proteome</keyword>
<dbReference type="EMBL" id="JBHFFA010000001">
    <property type="protein sequence ID" value="KAL2651385.1"/>
    <property type="molecule type" value="Genomic_DNA"/>
</dbReference>
<feature type="compositionally biased region" description="Basic and acidic residues" evidence="6">
    <location>
        <begin position="758"/>
        <end position="779"/>
    </location>
</feature>
<evidence type="ECO:0000256" key="2">
    <source>
        <dbReference type="ARBA" id="ARBA00008318"/>
    </source>
</evidence>
<dbReference type="AlphaFoldDB" id="A0ABD1ZJ78"/>
<comment type="subcellular location">
    <subcellularLocation>
        <location evidence="1">Cytoplasm</location>
    </subcellularLocation>
</comment>
<evidence type="ECO:0000256" key="5">
    <source>
        <dbReference type="PROSITE-ProRule" id="PRU00047"/>
    </source>
</evidence>
<evidence type="ECO:0000256" key="6">
    <source>
        <dbReference type="SAM" id="MobiDB-lite"/>
    </source>
</evidence>
<keyword evidence="3" id="KW-0963">Cytoplasm</keyword>
<evidence type="ECO:0000256" key="3">
    <source>
        <dbReference type="ARBA" id="ARBA00022490"/>
    </source>
</evidence>
<feature type="domain" description="CCHC-type" evidence="7">
    <location>
        <begin position="1004"/>
        <end position="1019"/>
    </location>
</feature>
<organism evidence="8 9">
    <name type="scientific">Riccia fluitans</name>
    <dbReference type="NCBI Taxonomy" id="41844"/>
    <lineage>
        <taxon>Eukaryota</taxon>
        <taxon>Viridiplantae</taxon>
        <taxon>Streptophyta</taxon>
        <taxon>Embryophyta</taxon>
        <taxon>Marchantiophyta</taxon>
        <taxon>Marchantiopsida</taxon>
        <taxon>Marchantiidae</taxon>
        <taxon>Marchantiales</taxon>
        <taxon>Ricciaceae</taxon>
        <taxon>Riccia</taxon>
    </lineage>
</organism>
<feature type="compositionally biased region" description="Polar residues" evidence="6">
    <location>
        <begin position="1021"/>
        <end position="1060"/>
    </location>
</feature>
<dbReference type="Pfam" id="PF05670">
    <property type="entry name" value="NFACT-R_1"/>
    <property type="match status" value="1"/>
</dbReference>
<dbReference type="Pfam" id="PF11923">
    <property type="entry name" value="NFACT-C"/>
    <property type="match status" value="1"/>
</dbReference>
<dbReference type="GO" id="GO:0005737">
    <property type="term" value="C:cytoplasm"/>
    <property type="evidence" value="ECO:0007669"/>
    <property type="project" value="UniProtKB-SubCell"/>
</dbReference>
<keyword evidence="5" id="KW-0862">Zinc</keyword>
<proteinExistence type="inferred from homology"/>
<comment type="caution">
    <text evidence="8">The sequence shown here is derived from an EMBL/GenBank/DDBJ whole genome shotgun (WGS) entry which is preliminary data.</text>
</comment>
<dbReference type="InterPro" id="IPR021846">
    <property type="entry name" value="NFACT-C"/>
</dbReference>
<keyword evidence="5" id="KW-0479">Metal-binding</keyword>
<feature type="region of interest" description="Disordered" evidence="6">
    <location>
        <begin position="1021"/>
        <end position="1075"/>
    </location>
</feature>
<dbReference type="PANTHER" id="PTHR15239:SF6">
    <property type="entry name" value="RIBOSOME QUALITY CONTROL COMPLEX SUBUNIT NEMF"/>
    <property type="match status" value="1"/>
</dbReference>
<feature type="region of interest" description="Disordered" evidence="6">
    <location>
        <begin position="182"/>
        <end position="240"/>
    </location>
</feature>
<evidence type="ECO:0000256" key="1">
    <source>
        <dbReference type="ARBA" id="ARBA00004496"/>
    </source>
</evidence>
<dbReference type="PANTHER" id="PTHR15239">
    <property type="entry name" value="NUCLEAR EXPORT MEDIATOR FACTOR NEMF"/>
    <property type="match status" value="1"/>
</dbReference>
<feature type="region of interest" description="Disordered" evidence="6">
    <location>
        <begin position="715"/>
        <end position="779"/>
    </location>
</feature>
<evidence type="ECO:0000313" key="8">
    <source>
        <dbReference type="EMBL" id="KAL2651385.1"/>
    </source>
</evidence>
<evidence type="ECO:0000256" key="4">
    <source>
        <dbReference type="ARBA" id="ARBA00023054"/>
    </source>
</evidence>
<feature type="compositionally biased region" description="Basic and acidic residues" evidence="6">
    <location>
        <begin position="846"/>
        <end position="867"/>
    </location>
</feature>
<sequence length="1219" mass="134332">MVKVRMTTADVAAEVRCLRKLIGMRCANIYDLTPKTYVIKFAKSSGVAESGESERALVLLESGVRLHTTEFNRDKSSTPSGFTLKLRKHLRTRRLEDVRQLGIDRVVDFQFGLGEGAHHIILELYSQGNIVLADYQYNIIVLLRTHRDEEKGLTIMAHHQYPISSCRMFERTTTEKLTTLLKEQSLPMSAEAAEKEQEATSKEARTPDKKKTKGKPDKGEGKGSKVADQESSGNSKKGAGAPTLKFILGDGLGYGPALSEHIILNAGLQPSLKITKENVAIAASNLSGEQLENLAAAVKKFEDWLGAVVTGDLVPEGYIYMQKRGITGKAKSSSIEVFDKVYDEFAPLDLSQFCDREAMKLDTFDAVMDEYFSKVEGQRAEQQRKSQEESALSKLDKIRADQTNRVKALKREVDQSVHMAELIEYNLDDVDAAISAVRTALASGMDWKDLGRMIKEEKKAGNPVAGLIHSLQLETNQITLLLSNNLDDMDEEEKTRPVDKVEVDLSLSAHANARRWFEMKKKHATKQEKTLAAHEKAFKAAEKKTQQQLAQAKTVAAITHLRKVHWFEKFNWFISSENYLVISGRDAQQNELVVKRYMKKGDLYVHADLHGAASTVIKNNDSTRPIPPLTINQAGCFTVCRSQAWDSKIVTSAWWVHPHQVSKTAPTGEYLTVGSFMVRGKKNFLPPNPLVMGFGLLFRLDESCIAAHLNERRYRGDGEGEENERTPVEMGQTEGAVIDDEDDCSDTASEDQNQGSCEEMRKAAPESNGEEERVVGHSPVEMENKATAVVDDTARYEEADASAFDELLDKALELRSATQTRSTPGTNKYGLEPVTANIETEVLSDTAHEGGKSSKNVQREKPYISKAERRKQRKGLKQGDDEQTDDVARDAERSYESEITEGQERVNSDSISEGASAVVGGGEGSMGSRSVGGKPSRGKKGKLKKIKEKYAEQDEEERQLRMSLLASAGRKDTKQAKSSGESGKTNPSLKATSTEKQDPGAKVCYKCKMTGHIARDCPSETANLSEKDQQATSVGNSETNAGNMLEASTTDASQKESMQQAVIPKEADKPRSGLSRRAYAKAAKEEIAAIMAEENVMELGDDEKEKLLEIDSLTGIPYLNDVLLYAVPMCGPYSALQGFKYRVKLTPGAAKKGKAAKVAIDVFSHSADGTPREKELMKAITEPELVACMLGNAKVTAPGLTKMKKTQKKSKKVAAKSDL</sequence>
<comment type="similarity">
    <text evidence="2">Belongs to the NEMF family.</text>
</comment>
<feature type="compositionally biased region" description="Basic and acidic residues" evidence="6">
    <location>
        <begin position="715"/>
        <end position="727"/>
    </location>
</feature>
<dbReference type="Gene3D" id="2.30.310.10">
    <property type="entry name" value="ibrinogen binding protein from staphylococcus aureus domain"/>
    <property type="match status" value="1"/>
</dbReference>
<reference evidence="8 9" key="1">
    <citation type="submission" date="2024-09" db="EMBL/GenBank/DDBJ databases">
        <title>Chromosome-scale assembly of Riccia fluitans.</title>
        <authorList>
            <person name="Paukszto L."/>
            <person name="Sawicki J."/>
            <person name="Karawczyk K."/>
            <person name="Piernik-Szablinska J."/>
            <person name="Szczecinska M."/>
            <person name="Mazdziarz M."/>
        </authorList>
    </citation>
    <scope>NUCLEOTIDE SEQUENCE [LARGE SCALE GENOMIC DNA]</scope>
    <source>
        <strain evidence="8">Rf_01</strain>
        <tissue evidence="8">Aerial parts of the thallus</tissue>
    </source>
</reference>
<feature type="region of interest" description="Disordered" evidence="6">
    <location>
        <begin position="845"/>
        <end position="1001"/>
    </location>
</feature>
<dbReference type="FunFam" id="2.30.310.10:FF:000002">
    <property type="entry name" value="nuclear export mediator factor Nemf"/>
    <property type="match status" value="1"/>
</dbReference>
<dbReference type="Pfam" id="PF05833">
    <property type="entry name" value="NFACT_N"/>
    <property type="match status" value="1"/>
</dbReference>
<evidence type="ECO:0000313" key="9">
    <source>
        <dbReference type="Proteomes" id="UP001605036"/>
    </source>
</evidence>
<name>A0ABD1ZJ78_9MARC</name>
<dbReference type="Pfam" id="PF00098">
    <property type="entry name" value="zf-CCHC"/>
    <property type="match status" value="1"/>
</dbReference>
<feature type="compositionally biased region" description="Acidic residues" evidence="6">
    <location>
        <begin position="737"/>
        <end position="749"/>
    </location>
</feature>
<feature type="compositionally biased region" description="Basic and acidic residues" evidence="6">
    <location>
        <begin position="886"/>
        <end position="907"/>
    </location>
</feature>
<dbReference type="InterPro" id="IPR001878">
    <property type="entry name" value="Znf_CCHC"/>
</dbReference>
<feature type="compositionally biased region" description="Basic and acidic residues" evidence="6">
    <location>
        <begin position="192"/>
        <end position="228"/>
    </location>
</feature>
<feature type="compositionally biased region" description="Polar residues" evidence="6">
    <location>
        <begin position="976"/>
        <end position="992"/>
    </location>
</feature>
<feature type="compositionally biased region" description="Basic residues" evidence="6">
    <location>
        <begin position="936"/>
        <end position="947"/>
    </location>
</feature>
<gene>
    <name evidence="8" type="ORF">R1flu_019513</name>
</gene>
<keyword evidence="5" id="KW-0863">Zinc-finger</keyword>
<dbReference type="InterPro" id="IPR036875">
    <property type="entry name" value="Znf_CCHC_sf"/>
</dbReference>
<keyword evidence="4" id="KW-0175">Coiled coil</keyword>
<accession>A0ABD1ZJ78</accession>
<dbReference type="Gene3D" id="4.10.60.10">
    <property type="entry name" value="Zinc finger, CCHC-type"/>
    <property type="match status" value="1"/>
</dbReference>
<evidence type="ECO:0000259" key="7">
    <source>
        <dbReference type="PROSITE" id="PS50158"/>
    </source>
</evidence>
<dbReference type="SMART" id="SM00343">
    <property type="entry name" value="ZnF_C2HC"/>
    <property type="match status" value="1"/>
</dbReference>
<dbReference type="GO" id="GO:0008270">
    <property type="term" value="F:zinc ion binding"/>
    <property type="evidence" value="ECO:0007669"/>
    <property type="project" value="UniProtKB-KW"/>
</dbReference>
<dbReference type="InterPro" id="IPR051608">
    <property type="entry name" value="RQC_Subunit_NEMF"/>
</dbReference>
<dbReference type="SUPFAM" id="SSF57756">
    <property type="entry name" value="Retrovirus zinc finger-like domains"/>
    <property type="match status" value="1"/>
</dbReference>